<dbReference type="AlphaFoldDB" id="A0A2G6E0G2"/>
<dbReference type="Proteomes" id="UP000229740">
    <property type="component" value="Unassembled WGS sequence"/>
</dbReference>
<organism evidence="2 3">
    <name type="scientific">candidate division KSB3 bacterium</name>
    <dbReference type="NCBI Taxonomy" id="2044937"/>
    <lineage>
        <taxon>Bacteria</taxon>
        <taxon>candidate division KSB3</taxon>
    </lineage>
</organism>
<accession>A0A2G6E0G2</accession>
<evidence type="ECO:0000313" key="3">
    <source>
        <dbReference type="Proteomes" id="UP000229740"/>
    </source>
</evidence>
<comment type="caution">
    <text evidence="2">The sequence shown here is derived from an EMBL/GenBank/DDBJ whole genome shotgun (WGS) entry which is preliminary data.</text>
</comment>
<feature type="non-terminal residue" evidence="2">
    <location>
        <position position="1"/>
    </location>
</feature>
<evidence type="ECO:0000313" key="2">
    <source>
        <dbReference type="EMBL" id="PID55467.1"/>
    </source>
</evidence>
<feature type="region of interest" description="Disordered" evidence="1">
    <location>
        <begin position="36"/>
        <end position="59"/>
    </location>
</feature>
<protein>
    <submittedName>
        <fullName evidence="2">Uncharacterized protein</fullName>
    </submittedName>
</protein>
<proteinExistence type="predicted"/>
<evidence type="ECO:0000256" key="1">
    <source>
        <dbReference type="SAM" id="MobiDB-lite"/>
    </source>
</evidence>
<dbReference type="EMBL" id="PDPS01000099">
    <property type="protein sequence ID" value="PID55467.1"/>
    <property type="molecule type" value="Genomic_DNA"/>
</dbReference>
<sequence length="75" mass="8235">LAETVVDRETLTDAEVRELLGFPALEARLTLTESVVKEEAPQQAEEPQTSDVARPEAEQADLSEVAEVAELQKED</sequence>
<reference evidence="2 3" key="1">
    <citation type="submission" date="2017-10" db="EMBL/GenBank/DDBJ databases">
        <title>Novel microbial diversity and functional potential in the marine mammal oral microbiome.</title>
        <authorList>
            <person name="Dudek N.K."/>
            <person name="Sun C.L."/>
            <person name="Burstein D."/>
            <person name="Kantor R.S."/>
            <person name="Aliaga Goltsman D.S."/>
            <person name="Bik E.M."/>
            <person name="Thomas B.C."/>
            <person name="Banfield J.F."/>
            <person name="Relman D.A."/>
        </authorList>
    </citation>
    <scope>NUCLEOTIDE SEQUENCE [LARGE SCALE GENOMIC DNA]</scope>
    <source>
        <strain evidence="2">DOLZORAL124_49_17</strain>
    </source>
</reference>
<gene>
    <name evidence="2" type="ORF">CSB45_15875</name>
</gene>
<name>A0A2G6E0G2_9BACT</name>